<dbReference type="Pfam" id="PF00586">
    <property type="entry name" value="AIRS"/>
    <property type="match status" value="1"/>
</dbReference>
<evidence type="ECO:0000256" key="2">
    <source>
        <dbReference type="ARBA" id="ARBA00022741"/>
    </source>
</evidence>
<dbReference type="InterPro" id="IPR010918">
    <property type="entry name" value="PurM-like_C_dom"/>
</dbReference>
<comment type="caution">
    <text evidence="8">The sequence shown here is derived from an EMBL/GenBank/DDBJ whole genome shotgun (WGS) entry which is preliminary data.</text>
</comment>
<dbReference type="Gene3D" id="3.90.650.10">
    <property type="entry name" value="PurM-like C-terminal domain"/>
    <property type="match status" value="1"/>
</dbReference>
<evidence type="ECO:0000256" key="5">
    <source>
        <dbReference type="ARBA" id="ARBA00023266"/>
    </source>
</evidence>
<keyword evidence="1" id="KW-0808">Transferase</keyword>
<dbReference type="Pfam" id="PF02769">
    <property type="entry name" value="AIRS_C"/>
    <property type="match status" value="1"/>
</dbReference>
<dbReference type="EMBL" id="JMKI01000037">
    <property type="protein sequence ID" value="KEJ91807.1"/>
    <property type="molecule type" value="Genomic_DNA"/>
</dbReference>
<gene>
    <name evidence="8" type="ORF">EH55_07500</name>
</gene>
<dbReference type="NCBIfam" id="TIGR00476">
    <property type="entry name" value="selD"/>
    <property type="match status" value="1"/>
</dbReference>
<dbReference type="InterPro" id="IPR004536">
    <property type="entry name" value="SPS/SelD"/>
</dbReference>
<organism evidence="8 9">
    <name type="scientific">Synergistes jonesii</name>
    <dbReference type="NCBI Taxonomy" id="2754"/>
    <lineage>
        <taxon>Bacteria</taxon>
        <taxon>Thermotogati</taxon>
        <taxon>Synergistota</taxon>
        <taxon>Synergistia</taxon>
        <taxon>Synergistales</taxon>
        <taxon>Synergistaceae</taxon>
        <taxon>Synergistes</taxon>
    </lineage>
</organism>
<evidence type="ECO:0000313" key="9">
    <source>
        <dbReference type="Proteomes" id="UP000027665"/>
    </source>
</evidence>
<dbReference type="PANTHER" id="PTHR10256:SF0">
    <property type="entry name" value="INACTIVE SELENIDE, WATER DIKINASE-LIKE PROTEIN-RELATED"/>
    <property type="match status" value="1"/>
</dbReference>
<dbReference type="InterPro" id="IPR036921">
    <property type="entry name" value="PurM-like_N_sf"/>
</dbReference>
<dbReference type="STRING" id="2754.EH55_07500"/>
<dbReference type="GO" id="GO:0016260">
    <property type="term" value="P:selenocysteine biosynthetic process"/>
    <property type="evidence" value="ECO:0007669"/>
    <property type="project" value="TreeGrafter"/>
</dbReference>
<protein>
    <submittedName>
        <fullName evidence="8">Segregation protein B</fullName>
    </submittedName>
</protein>
<evidence type="ECO:0000259" key="7">
    <source>
        <dbReference type="Pfam" id="PF02769"/>
    </source>
</evidence>
<dbReference type="PANTHER" id="PTHR10256">
    <property type="entry name" value="SELENIDE, WATER DIKINASE"/>
    <property type="match status" value="1"/>
</dbReference>
<evidence type="ECO:0000313" key="8">
    <source>
        <dbReference type="EMBL" id="KEJ91807.1"/>
    </source>
</evidence>
<proteinExistence type="predicted"/>
<dbReference type="GO" id="GO:0004756">
    <property type="term" value="F:selenide, water dikinase activity"/>
    <property type="evidence" value="ECO:0007669"/>
    <property type="project" value="TreeGrafter"/>
</dbReference>
<dbReference type="SUPFAM" id="SSF56042">
    <property type="entry name" value="PurM C-terminal domain-like"/>
    <property type="match status" value="1"/>
</dbReference>
<dbReference type="Proteomes" id="UP000027665">
    <property type="component" value="Unassembled WGS sequence"/>
</dbReference>
<dbReference type="AlphaFoldDB" id="A0A073J272"/>
<keyword evidence="2" id="KW-0547">Nucleotide-binding</keyword>
<feature type="domain" description="PurM-like N-terminal" evidence="6">
    <location>
        <begin position="20"/>
        <end position="128"/>
    </location>
</feature>
<dbReference type="CDD" id="cd02195">
    <property type="entry name" value="SelD"/>
    <property type="match status" value="1"/>
</dbReference>
<dbReference type="eggNOG" id="COG0709">
    <property type="taxonomic scope" value="Bacteria"/>
</dbReference>
<reference evidence="8 9" key="1">
    <citation type="submission" date="2014-04" db="EMBL/GenBank/DDBJ databases">
        <title>Draft Genome Sequence of Synergistes jonesii.</title>
        <authorList>
            <person name="Coil D.A."/>
            <person name="Eisen J.A."/>
            <person name="Holland-Moritz H.E."/>
        </authorList>
    </citation>
    <scope>NUCLEOTIDE SEQUENCE [LARGE SCALE GENOMIC DNA]</scope>
    <source>
        <strain evidence="8 9">78-1</strain>
    </source>
</reference>
<dbReference type="SUPFAM" id="SSF55326">
    <property type="entry name" value="PurM N-terminal domain-like"/>
    <property type="match status" value="1"/>
</dbReference>
<name>A0A073J272_9BACT</name>
<dbReference type="GO" id="GO:0005524">
    <property type="term" value="F:ATP binding"/>
    <property type="evidence" value="ECO:0007669"/>
    <property type="project" value="UniProtKB-KW"/>
</dbReference>
<dbReference type="PATRIC" id="rast|0.CDS.1"/>
<dbReference type="GO" id="GO:0005737">
    <property type="term" value="C:cytoplasm"/>
    <property type="evidence" value="ECO:0007669"/>
    <property type="project" value="TreeGrafter"/>
</dbReference>
<feature type="domain" description="PurM-like C-terminal" evidence="7">
    <location>
        <begin position="140"/>
        <end position="316"/>
    </location>
</feature>
<evidence type="ECO:0000259" key="6">
    <source>
        <dbReference type="Pfam" id="PF00586"/>
    </source>
</evidence>
<keyword evidence="5" id="KW-0711">Selenium</keyword>
<dbReference type="InterPro" id="IPR036676">
    <property type="entry name" value="PurM-like_C_sf"/>
</dbReference>
<keyword evidence="9" id="KW-1185">Reference proteome</keyword>
<accession>A0A073J272</accession>
<dbReference type="PIRSF" id="PIRSF036407">
    <property type="entry name" value="Selenphspht_syn"/>
    <property type="match status" value="1"/>
</dbReference>
<keyword evidence="4" id="KW-0067">ATP-binding</keyword>
<evidence type="ECO:0000256" key="1">
    <source>
        <dbReference type="ARBA" id="ARBA00022679"/>
    </source>
</evidence>
<dbReference type="InterPro" id="IPR016188">
    <property type="entry name" value="PurM-like_N"/>
</dbReference>
<sequence>MLKGLPVLHSEELLASWTHGEDAALWKITEERIGILTTDFITPVVDDPRRYGEIAAANSLSDIYAMGGRPLIALNIVCFPTSCEPIEVLRQILDGGARKVIEAQAVLAGGHSVQDEEPKYGLAVFGEVEKSEMWTVGAAKAGDVLLLTKPVGTGIAVTAIKAGLFAPEHVAAAESSMAKLNAVPPLLPAELRRAVSAATDLTGFGLASHALDLAPDGVSLEIDCSKIPLLPGISEMADMGLIPAGSYENKNYVGGRVTNSSKIGRFAEDIAFDPQTSGGLLVAAPQDAAEEIVRIVKNSGFPDAAIIGKFTEGRGGLTLK</sequence>
<evidence type="ECO:0000256" key="4">
    <source>
        <dbReference type="ARBA" id="ARBA00022840"/>
    </source>
</evidence>
<keyword evidence="3" id="KW-0418">Kinase</keyword>
<dbReference type="Gene3D" id="3.30.1330.10">
    <property type="entry name" value="PurM-like, N-terminal domain"/>
    <property type="match status" value="1"/>
</dbReference>
<evidence type="ECO:0000256" key="3">
    <source>
        <dbReference type="ARBA" id="ARBA00022777"/>
    </source>
</evidence>